<evidence type="ECO:0000313" key="7">
    <source>
        <dbReference type="EMBL" id="KIL33367.1"/>
    </source>
</evidence>
<dbReference type="PRINTS" id="PR00080">
    <property type="entry name" value="SDRFAMILY"/>
</dbReference>
<keyword evidence="3 7" id="KW-0560">Oxidoreductase</keyword>
<dbReference type="EMBL" id="JSXS01000014">
    <property type="protein sequence ID" value="KIL33367.1"/>
    <property type="molecule type" value="Genomic_DNA"/>
</dbReference>
<dbReference type="Gene3D" id="3.40.50.720">
    <property type="entry name" value="NAD(P)-binding Rossmann-like Domain"/>
    <property type="match status" value="1"/>
</dbReference>
<dbReference type="EC" id="1.1.1.47" evidence="4"/>
<dbReference type="FunFam" id="3.40.50.720:FF:000248">
    <property type="entry name" value="Glucose 1-dehydrogenase"/>
    <property type="match status" value="1"/>
</dbReference>
<dbReference type="GO" id="GO:0047936">
    <property type="term" value="F:glucose 1-dehydrogenase [NAD(P)+] activity"/>
    <property type="evidence" value="ECO:0007669"/>
    <property type="project" value="UniProtKB-EC"/>
</dbReference>
<dbReference type="PANTHER" id="PTHR42879">
    <property type="entry name" value="3-OXOACYL-(ACYL-CARRIER-PROTEIN) REDUCTASE"/>
    <property type="match status" value="1"/>
</dbReference>
<reference evidence="7 8" key="1">
    <citation type="submission" date="2014-11" db="EMBL/GenBank/DDBJ databases">
        <title>Draft Genome Sequences of Nine Bacillus subtilis Strains that Form Spores with High Heat-Resistance.</title>
        <authorList>
            <person name="Krawcyk A.O."/>
            <person name="Berendsen E.M."/>
            <person name="de Jong A."/>
            <person name="Holsappel S."/>
            <person name="Eijlander R.T."/>
            <person name="Wells-Bennik M."/>
            <person name="Kuipers O.P."/>
        </authorList>
    </citation>
    <scope>NUCLEOTIDE SEQUENCE [LARGE SCALE GENOMIC DNA]</scope>
    <source>
        <strain evidence="7 8">B4067</strain>
    </source>
</reference>
<dbReference type="InterPro" id="IPR020904">
    <property type="entry name" value="Sc_DH/Rdtase_CS"/>
</dbReference>
<dbReference type="AlphaFoldDB" id="A0ABD3ZZ30"/>
<proteinExistence type="inferred from homology"/>
<name>A0ABD3ZZ30_BACIU</name>
<comment type="subunit">
    <text evidence="2">Homotetramer.</text>
</comment>
<comment type="caution">
    <text evidence="7">The sequence shown here is derived from an EMBL/GenBank/DDBJ whole genome shotgun (WGS) entry which is preliminary data.</text>
</comment>
<dbReference type="SUPFAM" id="SSF51735">
    <property type="entry name" value="NAD(P)-binding Rossmann-fold domains"/>
    <property type="match status" value="1"/>
</dbReference>
<sequence length="258" mass="27760">MYKDLTGKTAIVTGSSKGIGKAIAERFGQEKMNVVVNYHSDPSGADETLEIIKQNGGKAVAVEADVSKEEGIQALLDTALEHFGTLDVMVNNSGFNGVEAMPHEMSLEDWQRVIDVNVTGTFLGAKAALNHMMKNNIKGNVLNISSVHQQIPRPVNVQYSTSKGGIKMMTETLALNYADKGIRVNAIAPGTIATESNVDTKKEESRQKQLKKIPMQAFGKPEEVAAAAAWLVSEEASYVTGATLFVDGGMTLYPSQLE</sequence>
<dbReference type="NCBIfam" id="NF005559">
    <property type="entry name" value="PRK07231.1"/>
    <property type="match status" value="1"/>
</dbReference>
<dbReference type="CDD" id="cd05358">
    <property type="entry name" value="GlcDH_SDR_c"/>
    <property type="match status" value="1"/>
</dbReference>
<dbReference type="InterPro" id="IPR036291">
    <property type="entry name" value="NAD(P)-bd_dom_sf"/>
</dbReference>
<dbReference type="RefSeq" id="WP_041053076.1">
    <property type="nucleotide sequence ID" value="NZ_CP021892.1"/>
</dbReference>
<evidence type="ECO:0000256" key="1">
    <source>
        <dbReference type="ARBA" id="ARBA00006484"/>
    </source>
</evidence>
<dbReference type="InterPro" id="IPR002347">
    <property type="entry name" value="SDR_fam"/>
</dbReference>
<dbReference type="Proteomes" id="UP000031970">
    <property type="component" value="Unassembled WGS sequence"/>
</dbReference>
<protein>
    <recommendedName>
        <fullName evidence="4">glucose 1-dehydrogenase [NAD(P)(+)]</fullName>
        <ecNumber evidence="4">1.1.1.47</ecNumber>
    </recommendedName>
</protein>
<dbReference type="InterPro" id="IPR050259">
    <property type="entry name" value="SDR"/>
</dbReference>
<dbReference type="PANTHER" id="PTHR42879:SF2">
    <property type="entry name" value="3-OXOACYL-[ACYL-CARRIER-PROTEIN] REDUCTASE FABG"/>
    <property type="match status" value="1"/>
</dbReference>
<dbReference type="NCBIfam" id="NF009466">
    <property type="entry name" value="PRK12826.1-2"/>
    <property type="match status" value="1"/>
</dbReference>
<evidence type="ECO:0000256" key="2">
    <source>
        <dbReference type="ARBA" id="ARBA00011881"/>
    </source>
</evidence>
<evidence type="ECO:0000256" key="3">
    <source>
        <dbReference type="ARBA" id="ARBA00023002"/>
    </source>
</evidence>
<dbReference type="GO" id="GO:0032787">
    <property type="term" value="P:monocarboxylic acid metabolic process"/>
    <property type="evidence" value="ECO:0007669"/>
    <property type="project" value="UniProtKB-ARBA"/>
</dbReference>
<dbReference type="PROSITE" id="PS00061">
    <property type="entry name" value="ADH_SHORT"/>
    <property type="match status" value="1"/>
</dbReference>
<organism evidence="7 8">
    <name type="scientific">Bacillus subtilis subsp. subtilis</name>
    <dbReference type="NCBI Taxonomy" id="135461"/>
    <lineage>
        <taxon>Bacteria</taxon>
        <taxon>Bacillati</taxon>
        <taxon>Bacillota</taxon>
        <taxon>Bacilli</taxon>
        <taxon>Bacillales</taxon>
        <taxon>Bacillaceae</taxon>
        <taxon>Bacillus</taxon>
    </lineage>
</organism>
<evidence type="ECO:0000256" key="4">
    <source>
        <dbReference type="ARBA" id="ARBA00024389"/>
    </source>
</evidence>
<evidence type="ECO:0000256" key="6">
    <source>
        <dbReference type="ARBA" id="ARBA00048831"/>
    </source>
</evidence>
<evidence type="ECO:0000313" key="8">
    <source>
        <dbReference type="Proteomes" id="UP000031970"/>
    </source>
</evidence>
<gene>
    <name evidence="7" type="ORF">B4067_0260</name>
</gene>
<comment type="similarity">
    <text evidence="1">Belongs to the short-chain dehydrogenases/reductases (SDR) family.</text>
</comment>
<comment type="catalytic activity">
    <reaction evidence="6">
        <text>D-glucose + NAD(+) = D-glucono-1,5-lactone + NADH + H(+)</text>
        <dbReference type="Rhea" id="RHEA:14293"/>
        <dbReference type="ChEBI" id="CHEBI:4167"/>
        <dbReference type="ChEBI" id="CHEBI:15378"/>
        <dbReference type="ChEBI" id="CHEBI:16217"/>
        <dbReference type="ChEBI" id="CHEBI:57540"/>
        <dbReference type="ChEBI" id="CHEBI:57945"/>
        <dbReference type="EC" id="1.1.1.47"/>
    </reaction>
</comment>
<dbReference type="Pfam" id="PF13561">
    <property type="entry name" value="adh_short_C2"/>
    <property type="match status" value="1"/>
</dbReference>
<comment type="catalytic activity">
    <reaction evidence="5">
        <text>D-glucose + NADP(+) = D-glucono-1,5-lactone + NADPH + H(+)</text>
        <dbReference type="Rhea" id="RHEA:14405"/>
        <dbReference type="ChEBI" id="CHEBI:4167"/>
        <dbReference type="ChEBI" id="CHEBI:15378"/>
        <dbReference type="ChEBI" id="CHEBI:16217"/>
        <dbReference type="ChEBI" id="CHEBI:57783"/>
        <dbReference type="ChEBI" id="CHEBI:58349"/>
        <dbReference type="EC" id="1.1.1.47"/>
    </reaction>
</comment>
<evidence type="ECO:0000256" key="5">
    <source>
        <dbReference type="ARBA" id="ARBA00047555"/>
    </source>
</evidence>
<accession>A0ABD3ZZ30</accession>
<dbReference type="PRINTS" id="PR00081">
    <property type="entry name" value="GDHRDH"/>
</dbReference>